<dbReference type="Proteomes" id="UP000799777">
    <property type="component" value="Unassembled WGS sequence"/>
</dbReference>
<dbReference type="AlphaFoldDB" id="A0A9P4LI10"/>
<accession>A0A9P4LI10</accession>
<evidence type="ECO:0000313" key="1">
    <source>
        <dbReference type="EMBL" id="KAF2024659.1"/>
    </source>
</evidence>
<dbReference type="EMBL" id="ML978288">
    <property type="protein sequence ID" value="KAF2024659.1"/>
    <property type="molecule type" value="Genomic_DNA"/>
</dbReference>
<reference evidence="1" key="1">
    <citation type="journal article" date="2020" name="Stud. Mycol.">
        <title>101 Dothideomycetes genomes: a test case for predicting lifestyles and emergence of pathogens.</title>
        <authorList>
            <person name="Haridas S."/>
            <person name="Albert R."/>
            <person name="Binder M."/>
            <person name="Bloem J."/>
            <person name="Labutti K."/>
            <person name="Salamov A."/>
            <person name="Andreopoulos B."/>
            <person name="Baker S."/>
            <person name="Barry K."/>
            <person name="Bills G."/>
            <person name="Bluhm B."/>
            <person name="Cannon C."/>
            <person name="Castanera R."/>
            <person name="Culley D."/>
            <person name="Daum C."/>
            <person name="Ezra D."/>
            <person name="Gonzalez J."/>
            <person name="Henrissat B."/>
            <person name="Kuo A."/>
            <person name="Liang C."/>
            <person name="Lipzen A."/>
            <person name="Lutzoni F."/>
            <person name="Magnuson J."/>
            <person name="Mondo S."/>
            <person name="Nolan M."/>
            <person name="Ohm R."/>
            <person name="Pangilinan J."/>
            <person name="Park H.-J."/>
            <person name="Ramirez L."/>
            <person name="Alfaro M."/>
            <person name="Sun H."/>
            <person name="Tritt A."/>
            <person name="Yoshinaga Y."/>
            <person name="Zwiers L.-H."/>
            <person name="Turgeon B."/>
            <person name="Goodwin S."/>
            <person name="Spatafora J."/>
            <person name="Crous P."/>
            <person name="Grigoriev I."/>
        </authorList>
    </citation>
    <scope>NUCLEOTIDE SEQUENCE</scope>
    <source>
        <strain evidence="1">CBS 110217</strain>
    </source>
</reference>
<evidence type="ECO:0000313" key="2">
    <source>
        <dbReference type="Proteomes" id="UP000799777"/>
    </source>
</evidence>
<keyword evidence="2" id="KW-1185">Reference proteome</keyword>
<organism evidence="1 2">
    <name type="scientific">Setomelanomma holmii</name>
    <dbReference type="NCBI Taxonomy" id="210430"/>
    <lineage>
        <taxon>Eukaryota</taxon>
        <taxon>Fungi</taxon>
        <taxon>Dikarya</taxon>
        <taxon>Ascomycota</taxon>
        <taxon>Pezizomycotina</taxon>
        <taxon>Dothideomycetes</taxon>
        <taxon>Pleosporomycetidae</taxon>
        <taxon>Pleosporales</taxon>
        <taxon>Pleosporineae</taxon>
        <taxon>Phaeosphaeriaceae</taxon>
        <taxon>Setomelanomma</taxon>
    </lineage>
</organism>
<sequence>MDEGIVIGHARRDSCRNPDKPPIVRASLNRVGAVCAYIPAEDSIRSLVKGRASIPLDKVVFIPELHVLPTYKRLEALKEMILDNSGEGKRIAEQEEGEEHHVLQDDDDYWGDEKLVDVEST</sequence>
<proteinExistence type="predicted"/>
<name>A0A9P4LI10_9PLEO</name>
<comment type="caution">
    <text evidence="1">The sequence shown here is derived from an EMBL/GenBank/DDBJ whole genome shotgun (WGS) entry which is preliminary data.</text>
</comment>
<protein>
    <submittedName>
        <fullName evidence="1">Uncharacterized protein</fullName>
    </submittedName>
</protein>
<gene>
    <name evidence="1" type="ORF">EK21DRAFT_117569</name>
</gene>